<name>A0A183HK59_9BILA</name>
<evidence type="ECO:0000313" key="7">
    <source>
        <dbReference type="WBParaSite" id="OFLC_0000787001-mRNA-1"/>
    </source>
</evidence>
<reference evidence="5 6" key="2">
    <citation type="submission" date="2018-11" db="EMBL/GenBank/DDBJ databases">
        <authorList>
            <consortium name="Pathogen Informatics"/>
        </authorList>
    </citation>
    <scope>NUCLEOTIDE SEQUENCE [LARGE SCALE GENOMIC DNA]</scope>
</reference>
<dbReference type="InterPro" id="IPR019376">
    <property type="entry name" value="Myeloid_leukemia_factor"/>
</dbReference>
<keyword evidence="6" id="KW-1185">Reference proteome</keyword>
<dbReference type="GO" id="GO:0005737">
    <property type="term" value="C:cytoplasm"/>
    <property type="evidence" value="ECO:0007669"/>
    <property type="project" value="UniProtKB-SubCell"/>
</dbReference>
<evidence type="ECO:0000313" key="5">
    <source>
        <dbReference type="EMBL" id="VDO52945.1"/>
    </source>
</evidence>
<dbReference type="STRING" id="387005.A0A183HK59"/>
<evidence type="ECO:0000313" key="6">
    <source>
        <dbReference type="Proteomes" id="UP000267606"/>
    </source>
</evidence>
<organism evidence="7">
    <name type="scientific">Onchocerca flexuosa</name>
    <dbReference type="NCBI Taxonomy" id="387005"/>
    <lineage>
        <taxon>Eukaryota</taxon>
        <taxon>Metazoa</taxon>
        <taxon>Ecdysozoa</taxon>
        <taxon>Nematoda</taxon>
        <taxon>Chromadorea</taxon>
        <taxon>Rhabditida</taxon>
        <taxon>Spirurina</taxon>
        <taxon>Spiruromorpha</taxon>
        <taxon>Filarioidea</taxon>
        <taxon>Onchocercidae</taxon>
        <taxon>Onchocerca</taxon>
    </lineage>
</organism>
<dbReference type="AlphaFoldDB" id="A0A183HK59"/>
<accession>A0A183HK59</accession>
<evidence type="ECO:0000256" key="2">
    <source>
        <dbReference type="ARBA" id="ARBA00008332"/>
    </source>
</evidence>
<protein>
    <submittedName>
        <fullName evidence="7">Myeloid leukemia factor</fullName>
    </submittedName>
</protein>
<keyword evidence="4" id="KW-0597">Phosphoprotein</keyword>
<comment type="similarity">
    <text evidence="2">Belongs to the MLF family.</text>
</comment>
<dbReference type="Pfam" id="PF10248">
    <property type="entry name" value="Mlf1IP"/>
    <property type="match status" value="1"/>
</dbReference>
<evidence type="ECO:0000256" key="3">
    <source>
        <dbReference type="ARBA" id="ARBA00022490"/>
    </source>
</evidence>
<dbReference type="EMBL" id="UZAJ01008515">
    <property type="protein sequence ID" value="VDO52945.1"/>
    <property type="molecule type" value="Genomic_DNA"/>
</dbReference>
<sequence>MRDMDRMMQGMMSPFGSMFNMFGDLFGESRGIQPAYRNDMALMDPFGFNLFNGIRRQMENMQAQVMNDPNSHVFSHSTMITFDGRNGGQPRIVEKSIRKTGDVKETRHAIRTGEDGVGDKLTIGHT</sequence>
<evidence type="ECO:0000256" key="4">
    <source>
        <dbReference type="ARBA" id="ARBA00022553"/>
    </source>
</evidence>
<dbReference type="Proteomes" id="UP000267606">
    <property type="component" value="Unassembled WGS sequence"/>
</dbReference>
<gene>
    <name evidence="5" type="ORF">OFLC_LOCUS7871</name>
</gene>
<comment type="subcellular location">
    <subcellularLocation>
        <location evidence="1">Cytoplasm</location>
    </subcellularLocation>
</comment>
<proteinExistence type="inferred from homology"/>
<keyword evidence="3" id="KW-0963">Cytoplasm</keyword>
<evidence type="ECO:0000256" key="1">
    <source>
        <dbReference type="ARBA" id="ARBA00004496"/>
    </source>
</evidence>
<dbReference type="WBParaSite" id="OFLC_0000787001-mRNA-1">
    <property type="protein sequence ID" value="OFLC_0000787001-mRNA-1"/>
    <property type="gene ID" value="OFLC_0000787001"/>
</dbReference>
<reference evidence="7" key="1">
    <citation type="submission" date="2016-06" db="UniProtKB">
        <authorList>
            <consortium name="WormBaseParasite"/>
        </authorList>
    </citation>
    <scope>IDENTIFICATION</scope>
</reference>